<comment type="caution">
    <text evidence="2">The sequence shown here is derived from an EMBL/GenBank/DDBJ whole genome shotgun (WGS) entry which is preliminary data.</text>
</comment>
<evidence type="ECO:0000313" key="2">
    <source>
        <dbReference type="EMBL" id="KAJ3480563.1"/>
    </source>
</evidence>
<name>A0AAD5UXP4_9APHY</name>
<dbReference type="Proteomes" id="UP001212997">
    <property type="component" value="Unassembled WGS sequence"/>
</dbReference>
<feature type="compositionally biased region" description="Low complexity" evidence="1">
    <location>
        <begin position="124"/>
        <end position="153"/>
    </location>
</feature>
<evidence type="ECO:0000256" key="1">
    <source>
        <dbReference type="SAM" id="MobiDB-lite"/>
    </source>
</evidence>
<sequence>MHSTTTSFAFSFFSAGPSDTETTVYSSRPSSFSSTCVNDEVVFYNPGPVPGPIERPKNIPKVKVDGIGLGLGLPTGDYHTSFRDDSKSAPVSIEKPTKAELRALRVGALRRLGIFLDENPRPDASSTTTATATTTTTNFSQITPNTSSISYSSSPPPKHSPTSSHSSDYARIHNRLLPIPPSSPLIPIRRPSPTQFLAPYLAVGEDDEPACPTHFTHSPIPVYHPTAPPSTPAFDSSSSDASPFPIDDRDDIVEVLGSPYPEINFHPFSPRDERDEAELFLPANLLVSPEVVTTSGYFARDTIYETCS</sequence>
<keyword evidence="3" id="KW-1185">Reference proteome</keyword>
<accession>A0AAD5UXP4</accession>
<evidence type="ECO:0000313" key="3">
    <source>
        <dbReference type="Proteomes" id="UP001212997"/>
    </source>
</evidence>
<feature type="region of interest" description="Disordered" evidence="1">
    <location>
        <begin position="117"/>
        <end position="167"/>
    </location>
</feature>
<organism evidence="2 3">
    <name type="scientific">Meripilus lineatus</name>
    <dbReference type="NCBI Taxonomy" id="2056292"/>
    <lineage>
        <taxon>Eukaryota</taxon>
        <taxon>Fungi</taxon>
        <taxon>Dikarya</taxon>
        <taxon>Basidiomycota</taxon>
        <taxon>Agaricomycotina</taxon>
        <taxon>Agaricomycetes</taxon>
        <taxon>Polyporales</taxon>
        <taxon>Meripilaceae</taxon>
        <taxon>Meripilus</taxon>
    </lineage>
</organism>
<protein>
    <submittedName>
        <fullName evidence="2">Uncharacterized protein</fullName>
    </submittedName>
</protein>
<gene>
    <name evidence="2" type="ORF">NLI96_g8258</name>
</gene>
<proteinExistence type="predicted"/>
<dbReference type="EMBL" id="JANAWD010000368">
    <property type="protein sequence ID" value="KAJ3480563.1"/>
    <property type="molecule type" value="Genomic_DNA"/>
</dbReference>
<reference evidence="2" key="1">
    <citation type="submission" date="2022-07" db="EMBL/GenBank/DDBJ databases">
        <title>Genome Sequence of Physisporinus lineatus.</title>
        <authorList>
            <person name="Buettner E."/>
        </authorList>
    </citation>
    <scope>NUCLEOTIDE SEQUENCE</scope>
    <source>
        <strain evidence="2">VT162</strain>
    </source>
</reference>
<dbReference type="AlphaFoldDB" id="A0AAD5UXP4"/>